<protein>
    <submittedName>
        <fullName evidence="1">Uncharacterized protein</fullName>
    </submittedName>
</protein>
<dbReference type="Proteomes" id="UP000515913">
    <property type="component" value="Chromosome"/>
</dbReference>
<dbReference type="KEGG" id="fho:H9Q81_01460"/>
<keyword evidence="2" id="KW-1185">Reference proteome</keyword>
<dbReference type="AlphaFoldDB" id="A0A7G9GXK4"/>
<accession>A0A7G9GXK4</accession>
<name>A0A7G9GXK4_9FUSO</name>
<dbReference type="RefSeq" id="WP_187423002.1">
    <property type="nucleotide sequence ID" value="NZ_CP060637.1"/>
</dbReference>
<evidence type="ECO:0000313" key="2">
    <source>
        <dbReference type="Proteomes" id="UP000515913"/>
    </source>
</evidence>
<dbReference type="EMBL" id="CP060637">
    <property type="protein sequence ID" value="QNM15536.1"/>
    <property type="molecule type" value="Genomic_DNA"/>
</dbReference>
<proteinExistence type="predicted"/>
<reference evidence="1 2" key="1">
    <citation type="submission" date="2020-08" db="EMBL/GenBank/DDBJ databases">
        <authorList>
            <person name="Liu C."/>
            <person name="Sun Q."/>
        </authorList>
    </citation>
    <scope>NUCLEOTIDE SEQUENCE [LARGE SCALE GENOMIC DNA]</scope>
    <source>
        <strain evidence="1 2">NSJ-57</strain>
    </source>
</reference>
<evidence type="ECO:0000313" key="1">
    <source>
        <dbReference type="EMBL" id="QNM15536.1"/>
    </source>
</evidence>
<organism evidence="1 2">
    <name type="scientific">Fusobacterium hominis</name>
    <dbReference type="NCBI Taxonomy" id="2764326"/>
    <lineage>
        <taxon>Bacteria</taxon>
        <taxon>Fusobacteriati</taxon>
        <taxon>Fusobacteriota</taxon>
        <taxon>Fusobacteriia</taxon>
        <taxon>Fusobacteriales</taxon>
        <taxon>Fusobacteriaceae</taxon>
        <taxon>Fusobacterium</taxon>
    </lineage>
</organism>
<sequence length="99" mass="11563">MTKETLRFVCKRANLEGIKKDMKKFGETRQVVIIKKVKLSAAKYREFTNNLFDEYDFLKNTCEYIDDLGAFTAVEITNEKSSLVVETQGYDYARYVAIR</sequence>
<gene>
    <name evidence="1" type="ORF">H9Q81_01460</name>
</gene>